<dbReference type="PANTHER" id="PTHR43016:SF13">
    <property type="entry name" value="PRESEQUENCE PROTEASE, MITOCHONDRIAL"/>
    <property type="match status" value="1"/>
</dbReference>
<protein>
    <submittedName>
        <fullName evidence="3">Putative Zn-dependent peptidase</fullName>
    </submittedName>
</protein>
<dbReference type="SMART" id="SM01264">
    <property type="entry name" value="M16C_associated"/>
    <property type="match status" value="1"/>
</dbReference>
<dbReference type="Pfam" id="PF00675">
    <property type="entry name" value="Peptidase_M16"/>
    <property type="match status" value="1"/>
</dbReference>
<dbReference type="InterPro" id="IPR011249">
    <property type="entry name" value="Metalloenz_LuxS/M16"/>
</dbReference>
<dbReference type="InterPro" id="IPR011765">
    <property type="entry name" value="Pept_M16_N"/>
</dbReference>
<dbReference type="PANTHER" id="PTHR43016">
    <property type="entry name" value="PRESEQUENCE PROTEASE"/>
    <property type="match status" value="1"/>
</dbReference>
<dbReference type="EMBL" id="LGSS01000018">
    <property type="protein sequence ID" value="KNF07365.1"/>
    <property type="molecule type" value="Genomic_DNA"/>
</dbReference>
<name>A0A0L0W7T9_GOTPU</name>
<keyword evidence="1" id="KW-0812">Transmembrane</keyword>
<dbReference type="Pfam" id="PF08367">
    <property type="entry name" value="M16C_assoc"/>
    <property type="match status" value="1"/>
</dbReference>
<feature type="domain" description="Peptidase M16C associated" evidence="2">
    <location>
        <begin position="498"/>
        <end position="747"/>
    </location>
</feature>
<dbReference type="Proteomes" id="UP000037267">
    <property type="component" value="Unassembled WGS sequence"/>
</dbReference>
<dbReference type="GO" id="GO:0016485">
    <property type="term" value="P:protein processing"/>
    <property type="evidence" value="ECO:0007669"/>
    <property type="project" value="TreeGrafter"/>
</dbReference>
<dbReference type="GO" id="GO:0046872">
    <property type="term" value="F:metal ion binding"/>
    <property type="evidence" value="ECO:0007669"/>
    <property type="project" value="InterPro"/>
</dbReference>
<evidence type="ECO:0000256" key="1">
    <source>
        <dbReference type="SAM" id="Phobius"/>
    </source>
</evidence>
<keyword evidence="1" id="KW-0472">Membrane</keyword>
<comment type="caution">
    <text evidence="3">The sequence shown here is derived from an EMBL/GenBank/DDBJ whole genome shotgun (WGS) entry which is preliminary data.</text>
</comment>
<organism evidence="3 4">
    <name type="scientific">Gottschalkia purinilytica</name>
    <name type="common">Clostridium purinilyticum</name>
    <dbReference type="NCBI Taxonomy" id="1503"/>
    <lineage>
        <taxon>Bacteria</taxon>
        <taxon>Bacillati</taxon>
        <taxon>Bacillota</taxon>
        <taxon>Tissierellia</taxon>
        <taxon>Tissierellales</taxon>
        <taxon>Gottschalkiaceae</taxon>
        <taxon>Gottschalkia</taxon>
    </lineage>
</organism>
<dbReference type="InterPro" id="IPR007863">
    <property type="entry name" value="Peptidase_M16_C"/>
</dbReference>
<dbReference type="Pfam" id="PF22516">
    <property type="entry name" value="PreP_C"/>
    <property type="match status" value="1"/>
</dbReference>
<evidence type="ECO:0000259" key="2">
    <source>
        <dbReference type="SMART" id="SM01264"/>
    </source>
</evidence>
<gene>
    <name evidence="3" type="ORF">CLPU_18c00470</name>
</gene>
<dbReference type="AlphaFoldDB" id="A0A0L0W7T9"/>
<dbReference type="RefSeq" id="WP_050356336.1">
    <property type="nucleotide sequence ID" value="NZ_LGSS01000018.1"/>
</dbReference>
<dbReference type="Gene3D" id="3.30.830.10">
    <property type="entry name" value="Metalloenzyme, LuxS/M16 peptidase-like"/>
    <property type="match status" value="4"/>
</dbReference>
<dbReference type="Pfam" id="PF05193">
    <property type="entry name" value="Peptidase_M16_C"/>
    <property type="match status" value="1"/>
</dbReference>
<dbReference type="OrthoDB" id="9762027at2"/>
<dbReference type="FunFam" id="3.30.830.10:FF:000034">
    <property type="entry name" value="presequence protease 1, chloroplastic/mitochondrial"/>
    <property type="match status" value="1"/>
</dbReference>
<dbReference type="GO" id="GO:0004222">
    <property type="term" value="F:metalloendopeptidase activity"/>
    <property type="evidence" value="ECO:0007669"/>
    <property type="project" value="TreeGrafter"/>
</dbReference>
<proteinExistence type="predicted"/>
<evidence type="ECO:0000313" key="3">
    <source>
        <dbReference type="EMBL" id="KNF07365.1"/>
    </source>
</evidence>
<dbReference type="InterPro" id="IPR055130">
    <property type="entry name" value="PreP_C"/>
</dbReference>
<dbReference type="STRING" id="1503.CLPU_18c00470"/>
<reference evidence="4" key="1">
    <citation type="submission" date="2015-07" db="EMBL/GenBank/DDBJ databases">
        <title>Draft genome sequence of the purine-degrading Gottschalkia purinilyticum DSM 1384 (formerly Clostridium purinilyticum).</title>
        <authorList>
            <person name="Poehlein A."/>
            <person name="Schiel-Bengelsdorf B."/>
            <person name="Bengelsdorf F.R."/>
            <person name="Daniel R."/>
            <person name="Duerre P."/>
        </authorList>
    </citation>
    <scope>NUCLEOTIDE SEQUENCE [LARGE SCALE GENOMIC DNA]</scope>
    <source>
        <strain evidence="4">DSM 1384</strain>
    </source>
</reference>
<dbReference type="SUPFAM" id="SSF63411">
    <property type="entry name" value="LuxS/MPP-like metallohydrolase"/>
    <property type="match status" value="4"/>
</dbReference>
<evidence type="ECO:0000313" key="4">
    <source>
        <dbReference type="Proteomes" id="UP000037267"/>
    </source>
</evidence>
<accession>A0A0L0W7T9</accession>
<sequence>MKRVHQSIFKRVISTLLIFFNLLILFPFNSLATNEDTLKVGGVYSGFKLISQKNINEIDSNTMVFNHEKTGARLIFLKNNDTNKTFSINFRTPPKDNTGVNHIIEHSVLNGSKKYPVKDPFLQMNKQSLKTFLNAFTASDYTSYPVSSKNEKDFFNLMSVYLDAVFYPNIYDNPYILMQEGWRHELTSKDAPLKYNGIVYSEMKGALSSPESALHSTINASLFPNSIYKWNSGGDPDSIPNLTKEQFLNTHKEYYSPSNSYIYLYGNLDILKSLKFIDEEYLNNFDKTNINTSIKPQKSFTKKQIVVDKYPISKGSSTKNKTFLSLNYVVDTVKNKEDILGFAILDKLLFGTDNSPLKKALIENQLGNTAYSQLDVQKLQPTYSIVVSNSEESKKDKFEKVIKKTLKEIVKNGFDKESLDAAFNSYEISTRLENSGASRGIGYSGSVMLGWLYDQDPTLYLEHNKDINNIKKKIEKKYFENLIEKYLLNNKHSSLVILKPSPGLEESKNTELKKKLEDYKKSLSPKEIENLVTQTNEFKKWQETPDSEEALNSLPSLSISDISKSIEKLPTVEREIDNIKILDHSLFTNNITFTNMYFDSSGIPQDKLLYLHLLSDMLGKVSTEKYDEKTLSKLVSSNTGSIRFNPKTFSKYKGNGEYYPKLAVSLNSLDENLLKSFELVEEIINKSKFDNKQNIKKLINEKISELESVVNNYTHSIALSRAISYISEEGKYNDLSIIEYYNFLRDLNKNYDSKFNDIQKNLNEVSNIIFNKNNLIVSYTGDKENYSKFEKSFKSISSKIKDGKFEPQKYEFDYSTKNEGLTLSSKVQNIAKVYDFTKLGYDYSGKMKVLNNILNNDYLWQEVRVKGGAYGGMFDIAPTGRLVFLSYRDPNLKETLNVFDKAPDYLRNFKANDKDMTNHIIGTIGNIDAPLDPNQKGSIADMYYISNITDEDLQKERDEILNTKSEDIVSYTDMIEKAMKENYYCVVGSESKINENKDLFNSVKSAVNNE</sequence>
<keyword evidence="1" id="KW-1133">Transmembrane helix</keyword>
<dbReference type="InterPro" id="IPR013578">
    <property type="entry name" value="Peptidase_M16C_assoc"/>
</dbReference>
<keyword evidence="4" id="KW-1185">Reference proteome</keyword>
<feature type="transmembrane region" description="Helical" evidence="1">
    <location>
        <begin position="12"/>
        <end position="32"/>
    </location>
</feature>